<evidence type="ECO:0000313" key="7">
    <source>
        <dbReference type="Proteomes" id="UP001303946"/>
    </source>
</evidence>
<evidence type="ECO:0000313" key="6">
    <source>
        <dbReference type="EMBL" id="WOB08313.1"/>
    </source>
</evidence>
<evidence type="ECO:0000256" key="4">
    <source>
        <dbReference type="SAM" id="SignalP"/>
    </source>
</evidence>
<keyword evidence="1 3" id="KW-0479">Metal-binding</keyword>
<evidence type="ECO:0000256" key="1">
    <source>
        <dbReference type="ARBA" id="ARBA00022723"/>
    </source>
</evidence>
<feature type="signal peptide" evidence="4">
    <location>
        <begin position="1"/>
        <end position="27"/>
    </location>
</feature>
<evidence type="ECO:0000256" key="2">
    <source>
        <dbReference type="ARBA" id="ARBA00023004"/>
    </source>
</evidence>
<organism evidence="6 7">
    <name type="scientific">Piscinibacter gummiphilus</name>
    <dbReference type="NCBI Taxonomy" id="946333"/>
    <lineage>
        <taxon>Bacteria</taxon>
        <taxon>Pseudomonadati</taxon>
        <taxon>Pseudomonadota</taxon>
        <taxon>Betaproteobacteria</taxon>
        <taxon>Burkholderiales</taxon>
        <taxon>Sphaerotilaceae</taxon>
        <taxon>Piscinibacter</taxon>
    </lineage>
</organism>
<dbReference type="PROSITE" id="PS51007">
    <property type="entry name" value="CYTC"/>
    <property type="match status" value="1"/>
</dbReference>
<keyword evidence="4" id="KW-0732">Signal</keyword>
<feature type="chain" id="PRO_5045269566" description="Cytochrome c domain-containing protein" evidence="4">
    <location>
        <begin position="28"/>
        <end position="687"/>
    </location>
</feature>
<proteinExistence type="predicted"/>
<accession>A0ABZ0CTK0</accession>
<protein>
    <recommendedName>
        <fullName evidence="5">Cytochrome c domain-containing protein</fullName>
    </recommendedName>
</protein>
<reference evidence="6 7" key="1">
    <citation type="submission" date="2023-10" db="EMBL/GenBank/DDBJ databases">
        <title>Bacteria for the degradation of biodegradable plastic PBAT(Polybutylene adipate terephthalate).</title>
        <authorList>
            <person name="Weon H.-Y."/>
            <person name="Yeon J."/>
        </authorList>
    </citation>
    <scope>NUCLEOTIDE SEQUENCE [LARGE SCALE GENOMIC DNA]</scope>
    <source>
        <strain evidence="6 7">SBD 7-3</strain>
    </source>
</reference>
<sequence>MTTFTRSLAGLLSVIALSAITTSGARAQAVTKQPPSFTPLPTELIGVSPSDPRLTPIQRDNVLRFNIVDKLDLLDRDFNVKVCLPSPPTSPADIDPHRSLMVHDLSTLTARDFSLKRTMDQLASQVVAQVPGTTGASIFRQFWDTQNPAAQALTTSPRCSDAGGTLNGLPHACRPRNSGEEGNEAVGSDATINNRMNGSFDRFSGYVPLALVNRLDLAHEGWRNCGEYRIVYGELLALPGARNLIIFEGVLPNPTPGCRSGCKPVMQMWKSLSAMSSASDRATKLEEFFYTGLPGFRPVVHVDHYSSKGVTGTYGGSGSGQIRTNQFATTSRWMLKEFKTVLNCSSTPCKFEIVPIPVKVNPWGTLWNEDITNTPANPLSPAALAFQNSALGQTALLGDPTLMRIGYSVSPTHNAPQSFSQAPASPFLATPSSLPPFDVWHDQYLTQFNAAVGPINTFRTGLQGGAAVHGLTATQLVKRATAQSCAGCHQPSAFGLLSANSIGPALTPTGTTVTSWPNSLGNFVHVETSPAALTELSTPAFASNLGHALSPALRDVFLPDRKNFLVDQLNAITCPCTHRFTTLATELREPAFKRQNALLEQLVPQATAWQSLLSERLARSRTLTLAESLKLDAQRASISEQQEKSLAEMRKALGMPSIAIGPASQPVTREVALEPARRTTSGSFRTH</sequence>
<dbReference type="EMBL" id="CP136336">
    <property type="protein sequence ID" value="WOB08313.1"/>
    <property type="molecule type" value="Genomic_DNA"/>
</dbReference>
<name>A0ABZ0CTK0_9BURK</name>
<keyword evidence="3" id="KW-0349">Heme</keyword>
<keyword evidence="2 3" id="KW-0408">Iron</keyword>
<dbReference type="Proteomes" id="UP001303946">
    <property type="component" value="Chromosome"/>
</dbReference>
<dbReference type="InterPro" id="IPR009056">
    <property type="entry name" value="Cyt_c-like_dom"/>
</dbReference>
<keyword evidence="7" id="KW-1185">Reference proteome</keyword>
<feature type="domain" description="Cytochrome c" evidence="5">
    <location>
        <begin position="465"/>
        <end position="561"/>
    </location>
</feature>
<evidence type="ECO:0000256" key="3">
    <source>
        <dbReference type="PROSITE-ProRule" id="PRU00433"/>
    </source>
</evidence>
<evidence type="ECO:0000259" key="5">
    <source>
        <dbReference type="PROSITE" id="PS51007"/>
    </source>
</evidence>
<gene>
    <name evidence="6" type="ORF">RXV79_25870</name>
</gene>
<dbReference type="RefSeq" id="WP_316701037.1">
    <property type="nucleotide sequence ID" value="NZ_CP136336.1"/>
</dbReference>